<dbReference type="InterPro" id="IPR027801">
    <property type="entry name" value="CENP-P"/>
</dbReference>
<proteinExistence type="predicted"/>
<keyword evidence="4" id="KW-1185">Reference proteome</keyword>
<dbReference type="OrthoDB" id="5976950at2759"/>
<feature type="coiled-coil region" evidence="1">
    <location>
        <begin position="97"/>
        <end position="131"/>
    </location>
</feature>
<keyword evidence="1" id="KW-0175">Coiled coil</keyword>
<evidence type="ECO:0000313" key="4">
    <source>
        <dbReference type="Proteomes" id="UP000780801"/>
    </source>
</evidence>
<comment type="caution">
    <text evidence="3">The sequence shown here is derived from an EMBL/GenBank/DDBJ whole genome shotgun (WGS) entry which is preliminary data.</text>
</comment>
<gene>
    <name evidence="3" type="ORF">BGW38_007197</name>
</gene>
<organism evidence="3 4">
    <name type="scientific">Lunasporangiospora selenospora</name>
    <dbReference type="NCBI Taxonomy" id="979761"/>
    <lineage>
        <taxon>Eukaryota</taxon>
        <taxon>Fungi</taxon>
        <taxon>Fungi incertae sedis</taxon>
        <taxon>Mucoromycota</taxon>
        <taxon>Mortierellomycotina</taxon>
        <taxon>Mortierellomycetes</taxon>
        <taxon>Mortierellales</taxon>
        <taxon>Mortierellaceae</taxon>
        <taxon>Lunasporangiospora</taxon>
    </lineage>
</organism>
<dbReference type="Pfam" id="PF13096">
    <property type="entry name" value="CENP-P"/>
    <property type="match status" value="2"/>
</dbReference>
<dbReference type="GO" id="GO:0034080">
    <property type="term" value="P:CENP-A containing chromatin assembly"/>
    <property type="evidence" value="ECO:0007669"/>
    <property type="project" value="InterPro"/>
</dbReference>
<dbReference type="Proteomes" id="UP000780801">
    <property type="component" value="Unassembled WGS sequence"/>
</dbReference>
<sequence>MFSNDRMNGFQQEKDTTGNYARNGSDQAMTFGRLFTEPTGPFTPFGSSSWDVALPSSQFEEPLLGITPSELGGHLNPLEISSSSGSMLVEGDLNVEKSSLLEQLRNMTAEVDRLEAKLESVKRRRERAVTAALEKHQENQETDAKEMRAILGSINQLSLKESMAKGIDPKSRGPLSNTPASIDIDMIQRLQNFTKISYTSIQNRIRSATKVGVTSREYQFVGHCYLQEFDVRFTVCESELMLEELQIKVAHSAQSELEAFLDRATRDRELMPFFQTFCQYAQMDSDRQKLMNTLAERFPRLVKNSRALVNTAQESQGDGLTSVPAIRSGAQVLTFSGPRQVLRLFDSEVIGNDPDLILSWIINATPQGRIIPQLQLLPRMPKKWRQADERSILDSIPTQFARLMQLRGVEGAVAILLRCIYGDDAEEAEEVEEDPK</sequence>
<dbReference type="GO" id="GO:0005634">
    <property type="term" value="C:nucleus"/>
    <property type="evidence" value="ECO:0007669"/>
    <property type="project" value="TreeGrafter"/>
</dbReference>
<dbReference type="PANTHER" id="PTHR28577">
    <property type="entry name" value="CENTROMERE PROTEIN P"/>
    <property type="match status" value="1"/>
</dbReference>
<evidence type="ECO:0000256" key="2">
    <source>
        <dbReference type="SAM" id="MobiDB-lite"/>
    </source>
</evidence>
<dbReference type="GO" id="GO:0000775">
    <property type="term" value="C:chromosome, centromeric region"/>
    <property type="evidence" value="ECO:0007669"/>
    <property type="project" value="InterPro"/>
</dbReference>
<dbReference type="AlphaFoldDB" id="A0A9P6FZC9"/>
<accession>A0A9P6FZC9</accession>
<evidence type="ECO:0000313" key="3">
    <source>
        <dbReference type="EMBL" id="KAF9584222.1"/>
    </source>
</evidence>
<name>A0A9P6FZC9_9FUNG</name>
<dbReference type="PANTHER" id="PTHR28577:SF1">
    <property type="entry name" value="CENTROMERE PROTEIN P"/>
    <property type="match status" value="1"/>
</dbReference>
<reference evidence="3" key="1">
    <citation type="journal article" date="2020" name="Fungal Divers.">
        <title>Resolving the Mortierellaceae phylogeny through synthesis of multi-gene phylogenetics and phylogenomics.</title>
        <authorList>
            <person name="Vandepol N."/>
            <person name="Liber J."/>
            <person name="Desiro A."/>
            <person name="Na H."/>
            <person name="Kennedy M."/>
            <person name="Barry K."/>
            <person name="Grigoriev I.V."/>
            <person name="Miller A.N."/>
            <person name="O'Donnell K."/>
            <person name="Stajich J.E."/>
            <person name="Bonito G."/>
        </authorList>
    </citation>
    <scope>NUCLEOTIDE SEQUENCE</scope>
    <source>
        <strain evidence="3">KOD1015</strain>
    </source>
</reference>
<dbReference type="EMBL" id="JAABOA010000470">
    <property type="protein sequence ID" value="KAF9584222.1"/>
    <property type="molecule type" value="Genomic_DNA"/>
</dbReference>
<feature type="region of interest" description="Disordered" evidence="2">
    <location>
        <begin position="1"/>
        <end position="25"/>
    </location>
</feature>
<protein>
    <submittedName>
        <fullName evidence="3">Uncharacterized protein</fullName>
    </submittedName>
</protein>
<evidence type="ECO:0000256" key="1">
    <source>
        <dbReference type="SAM" id="Coils"/>
    </source>
</evidence>